<name>A0A5B9ED52_9BACT</name>
<reference evidence="2 3" key="1">
    <citation type="submission" date="2019-08" db="EMBL/GenBank/DDBJ databases">
        <title>Complete genome sequence of Terriglobus albidus strain ORNL.</title>
        <authorList>
            <person name="Podar M."/>
        </authorList>
    </citation>
    <scope>NUCLEOTIDE SEQUENCE [LARGE SCALE GENOMIC DNA]</scope>
    <source>
        <strain evidence="2 3">ORNL</strain>
    </source>
</reference>
<dbReference type="EMBL" id="CP042806">
    <property type="protein sequence ID" value="QEE28016.1"/>
    <property type="molecule type" value="Genomic_DNA"/>
</dbReference>
<feature type="domain" description="Transcription regulator PadR N-terminal" evidence="1">
    <location>
        <begin position="66"/>
        <end position="140"/>
    </location>
</feature>
<dbReference type="Proteomes" id="UP000321820">
    <property type="component" value="Chromosome"/>
</dbReference>
<dbReference type="InterPro" id="IPR036390">
    <property type="entry name" value="WH_DNA-bd_sf"/>
</dbReference>
<evidence type="ECO:0000259" key="1">
    <source>
        <dbReference type="Pfam" id="PF03551"/>
    </source>
</evidence>
<dbReference type="Gene3D" id="1.10.10.10">
    <property type="entry name" value="Winged helix-like DNA-binding domain superfamily/Winged helix DNA-binding domain"/>
    <property type="match status" value="1"/>
</dbReference>
<gene>
    <name evidence="2" type="ORF">FTW19_08425</name>
</gene>
<dbReference type="InterPro" id="IPR036388">
    <property type="entry name" value="WH-like_DNA-bd_sf"/>
</dbReference>
<dbReference type="InterPro" id="IPR005149">
    <property type="entry name" value="Tscrpt_reg_PadR_N"/>
</dbReference>
<dbReference type="InterPro" id="IPR052509">
    <property type="entry name" value="Metal_resp_DNA-bind_regulator"/>
</dbReference>
<dbReference type="PANTHER" id="PTHR33169:SF13">
    <property type="entry name" value="PADR-FAMILY TRANSCRIPTIONAL REGULATOR"/>
    <property type="match status" value="1"/>
</dbReference>
<dbReference type="AlphaFoldDB" id="A0A5B9ED52"/>
<dbReference type="KEGG" id="talb:FTW19_08425"/>
<sequence>MLAPTGLIPYQRWPILRSLHDYRRPYYIRFLLSTHCLPQSDSDIVGIRQEASLEKAPPLSPATLHILLALAAGDLHGYGIIQEIARHSEGHYRPGPGTLYDNLKKLMDLGLVADVLKPSSQSDEERRFYTLTSDGWAALSAEIDRLQQIVRKARSRLQHIRPGNV</sequence>
<keyword evidence="3" id="KW-1185">Reference proteome</keyword>
<dbReference type="OrthoDB" id="9814826at2"/>
<accession>A0A5B9ED52</accession>
<protein>
    <submittedName>
        <fullName evidence="2">Helix-turn-helix transcriptional regulator</fullName>
    </submittedName>
</protein>
<proteinExistence type="predicted"/>
<dbReference type="Pfam" id="PF03551">
    <property type="entry name" value="PadR"/>
    <property type="match status" value="1"/>
</dbReference>
<dbReference type="SUPFAM" id="SSF46785">
    <property type="entry name" value="Winged helix' DNA-binding domain"/>
    <property type="match status" value="1"/>
</dbReference>
<evidence type="ECO:0000313" key="2">
    <source>
        <dbReference type="EMBL" id="QEE28016.1"/>
    </source>
</evidence>
<dbReference type="PANTHER" id="PTHR33169">
    <property type="entry name" value="PADR-FAMILY TRANSCRIPTIONAL REGULATOR"/>
    <property type="match status" value="1"/>
</dbReference>
<dbReference type="RefSeq" id="WP_147647206.1">
    <property type="nucleotide sequence ID" value="NZ_CP042806.1"/>
</dbReference>
<organism evidence="2 3">
    <name type="scientific">Terriglobus albidus</name>
    <dbReference type="NCBI Taxonomy" id="1592106"/>
    <lineage>
        <taxon>Bacteria</taxon>
        <taxon>Pseudomonadati</taxon>
        <taxon>Acidobacteriota</taxon>
        <taxon>Terriglobia</taxon>
        <taxon>Terriglobales</taxon>
        <taxon>Acidobacteriaceae</taxon>
        <taxon>Terriglobus</taxon>
    </lineage>
</organism>
<evidence type="ECO:0000313" key="3">
    <source>
        <dbReference type="Proteomes" id="UP000321820"/>
    </source>
</evidence>